<accession>A0ABQ9YR17</accession>
<evidence type="ECO:0000313" key="1">
    <source>
        <dbReference type="EMBL" id="KAK4003063.1"/>
    </source>
</evidence>
<keyword evidence="2" id="KW-1185">Reference proteome</keyword>
<reference evidence="1 2" key="1">
    <citation type="journal article" date="2023" name="Nucleic Acids Res.">
        <title>The hologenome of Daphnia magna reveals possible DNA methylation and microbiome-mediated evolution of the host genome.</title>
        <authorList>
            <person name="Chaturvedi A."/>
            <person name="Li X."/>
            <person name="Dhandapani V."/>
            <person name="Marshall H."/>
            <person name="Kissane S."/>
            <person name="Cuenca-Cambronero M."/>
            <person name="Asole G."/>
            <person name="Calvet F."/>
            <person name="Ruiz-Romero M."/>
            <person name="Marangio P."/>
            <person name="Guigo R."/>
            <person name="Rago D."/>
            <person name="Mirbahai L."/>
            <person name="Eastwood N."/>
            <person name="Colbourne J.K."/>
            <person name="Zhou J."/>
            <person name="Mallon E."/>
            <person name="Orsini L."/>
        </authorList>
    </citation>
    <scope>NUCLEOTIDE SEQUENCE [LARGE SCALE GENOMIC DNA]</scope>
    <source>
        <strain evidence="1">LRV0_1</strain>
    </source>
</reference>
<evidence type="ECO:0000313" key="2">
    <source>
        <dbReference type="Proteomes" id="UP001234178"/>
    </source>
</evidence>
<gene>
    <name evidence="1" type="ORF">OUZ56_004848</name>
</gene>
<dbReference type="EMBL" id="JAOYFB010000001">
    <property type="protein sequence ID" value="KAK4003063.1"/>
    <property type="molecule type" value="Genomic_DNA"/>
</dbReference>
<proteinExistence type="predicted"/>
<dbReference type="Proteomes" id="UP001234178">
    <property type="component" value="Unassembled WGS sequence"/>
</dbReference>
<name>A0ABQ9YR17_9CRUS</name>
<comment type="caution">
    <text evidence="1">The sequence shown here is derived from an EMBL/GenBank/DDBJ whole genome shotgun (WGS) entry which is preliminary data.</text>
</comment>
<organism evidence="1 2">
    <name type="scientific">Daphnia magna</name>
    <dbReference type="NCBI Taxonomy" id="35525"/>
    <lineage>
        <taxon>Eukaryota</taxon>
        <taxon>Metazoa</taxon>
        <taxon>Ecdysozoa</taxon>
        <taxon>Arthropoda</taxon>
        <taxon>Crustacea</taxon>
        <taxon>Branchiopoda</taxon>
        <taxon>Diplostraca</taxon>
        <taxon>Cladocera</taxon>
        <taxon>Anomopoda</taxon>
        <taxon>Daphniidae</taxon>
        <taxon>Daphnia</taxon>
    </lineage>
</organism>
<sequence length="124" mass="14228">MNISVDINGWNFTLDCRPQTSDAGNLLSLWKELNLSYIYFNAHVANPDNFSRSIRHGSEETVTKIAKVLLKKFPKGIEQPKRLGHETFDCTKKKPEKNCCLFYWSGPESVSSFFKSIFNGDYRA</sequence>
<protein>
    <submittedName>
        <fullName evidence="1">Uncharacterized protein</fullName>
    </submittedName>
</protein>